<gene>
    <name evidence="2" type="ORF">ACFOVU_23930</name>
</gene>
<feature type="domain" description="Carrier" evidence="1">
    <location>
        <begin position="3"/>
        <end position="77"/>
    </location>
</feature>
<name>A0ABV8FS52_9ACTN</name>
<keyword evidence="3" id="KW-1185">Reference proteome</keyword>
<dbReference type="Proteomes" id="UP001595847">
    <property type="component" value="Unassembled WGS sequence"/>
</dbReference>
<dbReference type="Gene3D" id="1.10.1200.10">
    <property type="entry name" value="ACP-like"/>
    <property type="match status" value="1"/>
</dbReference>
<dbReference type="PROSITE" id="PS50075">
    <property type="entry name" value="CARRIER"/>
    <property type="match status" value="1"/>
</dbReference>
<dbReference type="EMBL" id="JBHSBH010000015">
    <property type="protein sequence ID" value="MFC3998991.1"/>
    <property type="molecule type" value="Genomic_DNA"/>
</dbReference>
<proteinExistence type="predicted"/>
<accession>A0ABV8FS52</accession>
<organism evidence="2 3">
    <name type="scientific">Nocardiopsis sediminis</name>
    <dbReference type="NCBI Taxonomy" id="1778267"/>
    <lineage>
        <taxon>Bacteria</taxon>
        <taxon>Bacillati</taxon>
        <taxon>Actinomycetota</taxon>
        <taxon>Actinomycetes</taxon>
        <taxon>Streptosporangiales</taxon>
        <taxon>Nocardiopsidaceae</taxon>
        <taxon>Nocardiopsis</taxon>
    </lineage>
</organism>
<dbReference type="Pfam" id="PF00550">
    <property type="entry name" value="PP-binding"/>
    <property type="match status" value="1"/>
</dbReference>
<dbReference type="InterPro" id="IPR009081">
    <property type="entry name" value="PP-bd_ACP"/>
</dbReference>
<comment type="caution">
    <text evidence="2">The sequence shown here is derived from an EMBL/GenBank/DDBJ whole genome shotgun (WGS) entry which is preliminary data.</text>
</comment>
<sequence length="82" mass="8978">MGATTYDRLVDLLVTRFQVDREAISPDATFEELELDSLFLVELLLVVQSELGVEISEDATSPQDTVQHAAGLIDAELTAADR</sequence>
<reference evidence="3" key="1">
    <citation type="journal article" date="2019" name="Int. J. Syst. Evol. Microbiol.">
        <title>The Global Catalogue of Microorganisms (GCM) 10K type strain sequencing project: providing services to taxonomists for standard genome sequencing and annotation.</title>
        <authorList>
            <consortium name="The Broad Institute Genomics Platform"/>
            <consortium name="The Broad Institute Genome Sequencing Center for Infectious Disease"/>
            <person name="Wu L."/>
            <person name="Ma J."/>
        </authorList>
    </citation>
    <scope>NUCLEOTIDE SEQUENCE [LARGE SCALE GENOMIC DNA]</scope>
    <source>
        <strain evidence="3">TBRC 1826</strain>
    </source>
</reference>
<dbReference type="RefSeq" id="WP_378537187.1">
    <property type="nucleotide sequence ID" value="NZ_JBHSBH010000015.1"/>
</dbReference>
<dbReference type="SUPFAM" id="SSF47336">
    <property type="entry name" value="ACP-like"/>
    <property type="match status" value="1"/>
</dbReference>
<protein>
    <submittedName>
        <fullName evidence="2">Acyl carrier protein</fullName>
    </submittedName>
</protein>
<evidence type="ECO:0000259" key="1">
    <source>
        <dbReference type="PROSITE" id="PS50075"/>
    </source>
</evidence>
<evidence type="ECO:0000313" key="2">
    <source>
        <dbReference type="EMBL" id="MFC3998991.1"/>
    </source>
</evidence>
<evidence type="ECO:0000313" key="3">
    <source>
        <dbReference type="Proteomes" id="UP001595847"/>
    </source>
</evidence>
<dbReference type="InterPro" id="IPR036736">
    <property type="entry name" value="ACP-like_sf"/>
</dbReference>